<gene>
    <name evidence="1" type="ORF">PZA18_08470</name>
</gene>
<dbReference type="InterPro" id="IPR010261">
    <property type="entry name" value="Tir_chaperone"/>
</dbReference>
<dbReference type="CDD" id="cd16364">
    <property type="entry name" value="T3SC_I-like"/>
    <property type="match status" value="1"/>
</dbReference>
<evidence type="ECO:0000313" key="2">
    <source>
        <dbReference type="Proteomes" id="UP001172778"/>
    </source>
</evidence>
<comment type="caution">
    <text evidence="1">The sequence shown here is derived from an EMBL/GenBank/DDBJ whole genome shotgun (WGS) entry which is preliminary data.</text>
</comment>
<evidence type="ECO:0000313" key="1">
    <source>
        <dbReference type="EMBL" id="MDK2124078.1"/>
    </source>
</evidence>
<organism evidence="1 2">
    <name type="scientific">Parachitinimonas caeni</name>
    <dbReference type="NCBI Taxonomy" id="3031301"/>
    <lineage>
        <taxon>Bacteria</taxon>
        <taxon>Pseudomonadati</taxon>
        <taxon>Pseudomonadota</taxon>
        <taxon>Betaproteobacteria</taxon>
        <taxon>Neisseriales</taxon>
        <taxon>Chitinibacteraceae</taxon>
        <taxon>Parachitinimonas</taxon>
    </lineage>
</organism>
<dbReference type="Gene3D" id="3.30.1460.10">
    <property type="match status" value="1"/>
</dbReference>
<dbReference type="Pfam" id="PF05932">
    <property type="entry name" value="CesT"/>
    <property type="match status" value="1"/>
</dbReference>
<accession>A0ABT7DVL1</accession>
<dbReference type="SUPFAM" id="SSF69635">
    <property type="entry name" value="Type III secretory system chaperone-like"/>
    <property type="match status" value="1"/>
</dbReference>
<sequence length="152" mass="16105">MTVSDPGRLIADFGSLIGIPTLCLDERGSCSLVFDQKYRVTLALDSARGRFVLHCEVAALPVGLGKSALLALLQANYLWQGAQGATLSIDPPGQSLVLMYSVALAGAARDDINHAVESLLDAADIWSRYLESNASTRSAAEATPLRNFGIKA</sequence>
<reference evidence="1" key="1">
    <citation type="submission" date="2023-03" db="EMBL/GenBank/DDBJ databases">
        <title>Chitinimonas shenzhenensis gen. nov., sp. nov., a novel member of family Burkholderiaceae isolated from activated sludge collected in Shen Zhen, China.</title>
        <authorList>
            <person name="Wang X."/>
        </authorList>
    </citation>
    <scope>NUCLEOTIDE SEQUENCE</scope>
    <source>
        <strain evidence="1">DQS-5</strain>
    </source>
</reference>
<dbReference type="RefSeq" id="WP_284100380.1">
    <property type="nucleotide sequence ID" value="NZ_JARRAF010000007.1"/>
</dbReference>
<name>A0ABT7DVL1_9NEIS</name>
<dbReference type="Proteomes" id="UP001172778">
    <property type="component" value="Unassembled WGS sequence"/>
</dbReference>
<dbReference type="EMBL" id="JARRAF010000007">
    <property type="protein sequence ID" value="MDK2124078.1"/>
    <property type="molecule type" value="Genomic_DNA"/>
</dbReference>
<protein>
    <submittedName>
        <fullName evidence="1">Type III secretion system chaperone</fullName>
    </submittedName>
</protein>
<keyword evidence="2" id="KW-1185">Reference proteome</keyword>
<proteinExistence type="predicted"/>